<dbReference type="PANTHER" id="PTHR45856">
    <property type="entry name" value="ALPHA/BETA-HYDROLASES SUPERFAMILY PROTEIN"/>
    <property type="match status" value="1"/>
</dbReference>
<dbReference type="SUPFAM" id="SSF53474">
    <property type="entry name" value="alpha/beta-Hydrolases"/>
    <property type="match status" value="1"/>
</dbReference>
<feature type="compositionally biased region" description="Polar residues" evidence="1">
    <location>
        <begin position="41"/>
        <end position="50"/>
    </location>
</feature>
<organism evidence="3 4">
    <name type="scientific">Diacronema lutheri</name>
    <name type="common">Unicellular marine alga</name>
    <name type="synonym">Monochrysis lutheri</name>
    <dbReference type="NCBI Taxonomy" id="2081491"/>
    <lineage>
        <taxon>Eukaryota</taxon>
        <taxon>Haptista</taxon>
        <taxon>Haptophyta</taxon>
        <taxon>Pavlovophyceae</taxon>
        <taxon>Pavlovales</taxon>
        <taxon>Pavlovaceae</taxon>
        <taxon>Diacronema</taxon>
    </lineage>
</organism>
<evidence type="ECO:0000259" key="2">
    <source>
        <dbReference type="Pfam" id="PF01764"/>
    </source>
</evidence>
<dbReference type="OrthoDB" id="426718at2759"/>
<evidence type="ECO:0000313" key="3">
    <source>
        <dbReference type="EMBL" id="KAG8465513.1"/>
    </source>
</evidence>
<dbReference type="Proteomes" id="UP000751190">
    <property type="component" value="Unassembled WGS sequence"/>
</dbReference>
<reference evidence="3" key="1">
    <citation type="submission" date="2021-05" db="EMBL/GenBank/DDBJ databases">
        <title>The genome of the haptophyte Pavlova lutheri (Diacronema luteri, Pavlovales) - a model for lipid biosynthesis in eukaryotic algae.</title>
        <authorList>
            <person name="Hulatt C.J."/>
            <person name="Posewitz M.C."/>
        </authorList>
    </citation>
    <scope>NUCLEOTIDE SEQUENCE</scope>
    <source>
        <strain evidence="3">NIVA-4/92</strain>
    </source>
</reference>
<dbReference type="Pfam" id="PF01764">
    <property type="entry name" value="Lipase_3"/>
    <property type="match status" value="2"/>
</dbReference>
<name>A0A8J5XEK6_DIALT</name>
<feature type="domain" description="Fungal lipase-type" evidence="2">
    <location>
        <begin position="629"/>
        <end position="657"/>
    </location>
</feature>
<feature type="region of interest" description="Disordered" evidence="1">
    <location>
        <begin position="589"/>
        <end position="616"/>
    </location>
</feature>
<dbReference type="AlphaFoldDB" id="A0A8J5XEK6"/>
<proteinExistence type="predicted"/>
<dbReference type="EMBL" id="JAGTXO010000010">
    <property type="protein sequence ID" value="KAG8465513.1"/>
    <property type="molecule type" value="Genomic_DNA"/>
</dbReference>
<keyword evidence="4" id="KW-1185">Reference proteome</keyword>
<gene>
    <name evidence="3" type="ORF">KFE25_002820</name>
</gene>
<dbReference type="InterPro" id="IPR029058">
    <property type="entry name" value="AB_hydrolase_fold"/>
</dbReference>
<dbReference type="InterPro" id="IPR002921">
    <property type="entry name" value="Fungal_lipase-type"/>
</dbReference>
<comment type="caution">
    <text evidence="3">The sequence shown here is derived from an EMBL/GenBank/DDBJ whole genome shotgun (WGS) entry which is preliminary data.</text>
</comment>
<feature type="domain" description="Fungal lipase-type" evidence="2">
    <location>
        <begin position="705"/>
        <end position="750"/>
    </location>
</feature>
<evidence type="ECO:0000256" key="1">
    <source>
        <dbReference type="SAM" id="MobiDB-lite"/>
    </source>
</evidence>
<sequence length="815" mass="84617">MQRSSSLLDFVSSLDDEITLPYLSMSVSVSHPGLDALGSVQRPQSPSGASYAQPDGDVRRRSPPLRLRPGAPFERRKARSAGLAADAADADVGVCARGEDPAEAANEVPPCSRSLGGLRLTYPHSLADLASPNSALTVDYTLARERGIKFTLSQRKLRVRKRTLLWLLLTQISMVVGLVSRASTFTSGWHALGGLRAAPGARAPSVAPAAIRMVASMPGHGPSRRPFGPARGGGGGAGAYGGGGGGRARVRAPENVVQPGSAGSGPRAFSAFSAPSAHPVVRVAASAVGAFAGSLDAAVERSREVADSLTLDSARASLARLDWLRVSQDFDRAKSSVSSVSSICYEYVHAQVELLELAREALLPPADAAAHWWAPGMPAVADALVKVAAAAPPAVAPAAETANDVADAPARAARERKAATAAASATASAGTMPAGFERELAVQFAHLCGISYHCALEPDAPSPTTAADTARISAELEEIGLELVETFRDKQMDTFAFLAGEKVSHVNDDGAAGAAAGEGARAPSRARDAPRGARRLFLIFRGSVSSLNKELNFDIFRCGYDAADDCFAHELAAGGAAARTMPSWVRAGAMPPNPNGAPQRSAPAGGADPCARAYSHPSSGLVEAREGAAGRDVELHVSGHSLGGAMAMLASAEIAHLARHFERAKSPPPAALAHLPAGASALFESLGALGGGGGRPRARGKLVAHKLYTFAAPRIGNEAFAAHFARAFCSGDSYWAVQSGGDAVPHLPLQAMGFHHPPGRIVTLNKYGRVGVHLDTGDDRLHAWVPRGFNPENWVRTHDIISYGSELQGLVAQRP</sequence>
<protein>
    <recommendedName>
        <fullName evidence="2">Fungal lipase-type domain-containing protein</fullName>
    </recommendedName>
</protein>
<feature type="region of interest" description="Disordered" evidence="1">
    <location>
        <begin position="36"/>
        <end position="84"/>
    </location>
</feature>
<dbReference type="PANTHER" id="PTHR45856:SF24">
    <property type="entry name" value="FUNGAL LIPASE-LIKE DOMAIN-CONTAINING PROTEIN"/>
    <property type="match status" value="1"/>
</dbReference>
<dbReference type="InterPro" id="IPR051218">
    <property type="entry name" value="Sec_MonoDiacylglyc_Lipase"/>
</dbReference>
<evidence type="ECO:0000313" key="4">
    <source>
        <dbReference type="Proteomes" id="UP000751190"/>
    </source>
</evidence>
<dbReference type="GO" id="GO:0006629">
    <property type="term" value="P:lipid metabolic process"/>
    <property type="evidence" value="ECO:0007669"/>
    <property type="project" value="InterPro"/>
</dbReference>
<accession>A0A8J5XEK6</accession>
<dbReference type="Gene3D" id="3.40.50.1820">
    <property type="entry name" value="alpha/beta hydrolase"/>
    <property type="match status" value="1"/>
</dbReference>